<dbReference type="Gene3D" id="3.50.50.60">
    <property type="entry name" value="FAD/NAD(P)-binding domain"/>
    <property type="match status" value="1"/>
</dbReference>
<comment type="caution">
    <text evidence="1">The sequence shown here is derived from an EMBL/GenBank/DDBJ whole genome shotgun (WGS) entry which is preliminary data.</text>
</comment>
<keyword evidence="2" id="KW-1185">Reference proteome</keyword>
<evidence type="ECO:0000313" key="1">
    <source>
        <dbReference type="EMBL" id="KAG0014693.1"/>
    </source>
</evidence>
<organism evidence="1 2">
    <name type="scientific">Entomortierella chlamydospora</name>
    <dbReference type="NCBI Taxonomy" id="101097"/>
    <lineage>
        <taxon>Eukaryota</taxon>
        <taxon>Fungi</taxon>
        <taxon>Fungi incertae sedis</taxon>
        <taxon>Mucoromycota</taxon>
        <taxon>Mortierellomycotina</taxon>
        <taxon>Mortierellomycetes</taxon>
        <taxon>Mortierellales</taxon>
        <taxon>Mortierellaceae</taxon>
        <taxon>Entomortierella</taxon>
    </lineage>
</organism>
<proteinExistence type="predicted"/>
<dbReference type="SUPFAM" id="SSF51905">
    <property type="entry name" value="FAD/NAD(P)-binding domain"/>
    <property type="match status" value="1"/>
</dbReference>
<dbReference type="PANTHER" id="PTHR47356">
    <property type="entry name" value="FAD-DEPENDENT MONOOXYGENASE ASQG-RELATED"/>
    <property type="match status" value="1"/>
</dbReference>
<dbReference type="InterPro" id="IPR050562">
    <property type="entry name" value="FAD_mOase_fung"/>
</dbReference>
<reference evidence="1" key="1">
    <citation type="journal article" date="2020" name="Fungal Divers.">
        <title>Resolving the Mortierellaceae phylogeny through synthesis of multi-gene phylogenetics and phylogenomics.</title>
        <authorList>
            <person name="Vandepol N."/>
            <person name="Liber J."/>
            <person name="Desiro A."/>
            <person name="Na H."/>
            <person name="Kennedy M."/>
            <person name="Barry K."/>
            <person name="Grigoriev I.V."/>
            <person name="Miller A.N."/>
            <person name="O'Donnell K."/>
            <person name="Stajich J.E."/>
            <person name="Bonito G."/>
        </authorList>
    </citation>
    <scope>NUCLEOTIDE SEQUENCE</scope>
    <source>
        <strain evidence="1">NRRL 2769</strain>
    </source>
</reference>
<gene>
    <name evidence="1" type="ORF">BGZ80_010300</name>
</gene>
<sequence>MNTTAPLKVIIVGADISTLTLALMLEQAGIDYLLLEPSDSVPVVAGAITLHPTVLPLMEQLNLRDDLFFCSQPLEQVHILDTDMEYISSYDWSDRQTRYGAWSRFMSRPEYCSMILEKLPESKIMFNKIVTSVSTMEHDHEKDQDVGGDDGMNTVGEQAESILDDNPMEEKGEVCGVTVECADGSIYSAHLMIGDINSGVERKMLYTSEGFQHNQHQQRESEVRLAPVRETHFHVSGITETLDPQRIPLLKEDTTQLRLVLDSKSSLSWWVATLVDNRIAWQVTKRVPLSEKSSRSVDFGSFHHEQAAAAAIVNQISQTTMNPLGGTMGQLLNWTPQSQISCKRWDDRRAQVNVYSSRVLLLGEACIKSVPTFGQASEETILDALALSEVLVSLPSTKLDDIRMAFERYHKERTARRESAIDESRELDQTLNAKGSLRKIYRSIMLNYLPKYIHDRRNDEKYSYRPQASFLQNVPDYGLVQSNGSRRHSIRIR</sequence>
<evidence type="ECO:0008006" key="3">
    <source>
        <dbReference type="Google" id="ProtNLM"/>
    </source>
</evidence>
<dbReference type="AlphaFoldDB" id="A0A9P6MVS9"/>
<dbReference type="InterPro" id="IPR036188">
    <property type="entry name" value="FAD/NAD-bd_sf"/>
</dbReference>
<dbReference type="PRINTS" id="PR00420">
    <property type="entry name" value="RNGMNOXGNASE"/>
</dbReference>
<dbReference type="PANTHER" id="PTHR47356:SF2">
    <property type="entry name" value="FAD-BINDING DOMAIN-CONTAINING PROTEIN-RELATED"/>
    <property type="match status" value="1"/>
</dbReference>
<accession>A0A9P6MVS9</accession>
<dbReference type="Proteomes" id="UP000703661">
    <property type="component" value="Unassembled WGS sequence"/>
</dbReference>
<name>A0A9P6MVS9_9FUNG</name>
<dbReference type="OrthoDB" id="2331576at2759"/>
<dbReference type="GO" id="GO:0004497">
    <property type="term" value="F:monooxygenase activity"/>
    <property type="evidence" value="ECO:0007669"/>
    <property type="project" value="InterPro"/>
</dbReference>
<evidence type="ECO:0000313" key="2">
    <source>
        <dbReference type="Proteomes" id="UP000703661"/>
    </source>
</evidence>
<dbReference type="EMBL" id="JAAAID010000700">
    <property type="protein sequence ID" value="KAG0014693.1"/>
    <property type="molecule type" value="Genomic_DNA"/>
</dbReference>
<protein>
    <recommendedName>
        <fullName evidence="3">FAD-binding domain-containing protein</fullName>
    </recommendedName>
</protein>